<dbReference type="Proteomes" id="UP000800038">
    <property type="component" value="Unassembled WGS sequence"/>
</dbReference>
<feature type="region of interest" description="Disordered" evidence="1">
    <location>
        <begin position="1"/>
        <end position="35"/>
    </location>
</feature>
<dbReference type="OrthoDB" id="3786709at2759"/>
<name>A0A6A5T3S3_9PLEO</name>
<organism evidence="2 3">
    <name type="scientific">Clathrospora elynae</name>
    <dbReference type="NCBI Taxonomy" id="706981"/>
    <lineage>
        <taxon>Eukaryota</taxon>
        <taxon>Fungi</taxon>
        <taxon>Dikarya</taxon>
        <taxon>Ascomycota</taxon>
        <taxon>Pezizomycotina</taxon>
        <taxon>Dothideomycetes</taxon>
        <taxon>Pleosporomycetidae</taxon>
        <taxon>Pleosporales</taxon>
        <taxon>Diademaceae</taxon>
        <taxon>Clathrospora</taxon>
    </lineage>
</organism>
<feature type="compositionally biased region" description="Acidic residues" evidence="1">
    <location>
        <begin position="224"/>
        <end position="233"/>
    </location>
</feature>
<evidence type="ECO:0000256" key="1">
    <source>
        <dbReference type="SAM" id="MobiDB-lite"/>
    </source>
</evidence>
<protein>
    <submittedName>
        <fullName evidence="2">Uncharacterized protein</fullName>
    </submittedName>
</protein>
<reference evidence="2" key="1">
    <citation type="journal article" date="2020" name="Stud. Mycol.">
        <title>101 Dothideomycetes genomes: a test case for predicting lifestyles and emergence of pathogens.</title>
        <authorList>
            <person name="Haridas S."/>
            <person name="Albert R."/>
            <person name="Binder M."/>
            <person name="Bloem J."/>
            <person name="Labutti K."/>
            <person name="Salamov A."/>
            <person name="Andreopoulos B."/>
            <person name="Baker S."/>
            <person name="Barry K."/>
            <person name="Bills G."/>
            <person name="Bluhm B."/>
            <person name="Cannon C."/>
            <person name="Castanera R."/>
            <person name="Culley D."/>
            <person name="Daum C."/>
            <person name="Ezra D."/>
            <person name="Gonzalez J."/>
            <person name="Henrissat B."/>
            <person name="Kuo A."/>
            <person name="Liang C."/>
            <person name="Lipzen A."/>
            <person name="Lutzoni F."/>
            <person name="Magnuson J."/>
            <person name="Mondo S."/>
            <person name="Nolan M."/>
            <person name="Ohm R."/>
            <person name="Pangilinan J."/>
            <person name="Park H.-J."/>
            <person name="Ramirez L."/>
            <person name="Alfaro M."/>
            <person name="Sun H."/>
            <person name="Tritt A."/>
            <person name="Yoshinaga Y."/>
            <person name="Zwiers L.-H."/>
            <person name="Turgeon B."/>
            <person name="Goodwin S."/>
            <person name="Spatafora J."/>
            <person name="Crous P."/>
            <person name="Grigoriev I."/>
        </authorList>
    </citation>
    <scope>NUCLEOTIDE SEQUENCE</scope>
    <source>
        <strain evidence="2">CBS 161.51</strain>
    </source>
</reference>
<accession>A0A6A5T3S3</accession>
<dbReference type="AlphaFoldDB" id="A0A6A5T3S3"/>
<evidence type="ECO:0000313" key="3">
    <source>
        <dbReference type="Proteomes" id="UP000800038"/>
    </source>
</evidence>
<keyword evidence="3" id="KW-1185">Reference proteome</keyword>
<sequence length="233" mass="26573">MTYTVPSNTETLNEDNYMPLDPYDEPSPDPQARRPLYPMYGGHFQTAQAAKTHRKRTRVAPKSNAPDVERVKRYGRQYWVRKIYEAMIDIEDISDGQSSIHRQRFAEVTAFDPLDLEASAHQVFDSALAVHERGWNRPVVYHKKVVRGKLTDVSEHSLEKRLTRICLCFKQKKATVDDAIRGGVTLALLCDNPEARGFTKSSNNLGNKKRGERLRLAKGAEAQQEVDEEDEAE</sequence>
<proteinExistence type="predicted"/>
<dbReference type="EMBL" id="ML975999">
    <property type="protein sequence ID" value="KAF1947253.1"/>
    <property type="molecule type" value="Genomic_DNA"/>
</dbReference>
<feature type="region of interest" description="Disordered" evidence="1">
    <location>
        <begin position="199"/>
        <end position="233"/>
    </location>
</feature>
<evidence type="ECO:0000313" key="2">
    <source>
        <dbReference type="EMBL" id="KAF1947253.1"/>
    </source>
</evidence>
<feature type="compositionally biased region" description="Polar residues" evidence="1">
    <location>
        <begin position="1"/>
        <end position="11"/>
    </location>
</feature>
<gene>
    <name evidence="2" type="ORF">EJ02DRAFT_334409</name>
</gene>